<dbReference type="PROSITE" id="PS52004">
    <property type="entry name" value="KS3_2"/>
    <property type="match status" value="1"/>
</dbReference>
<dbReference type="NCBIfam" id="NF005589">
    <property type="entry name" value="PRK07314.1"/>
    <property type="match status" value="1"/>
</dbReference>
<dbReference type="PROSITE" id="PS00606">
    <property type="entry name" value="KS3_1"/>
    <property type="match status" value="1"/>
</dbReference>
<dbReference type="Gene3D" id="3.40.47.10">
    <property type="match status" value="1"/>
</dbReference>
<dbReference type="InterPro" id="IPR000794">
    <property type="entry name" value="Beta-ketoacyl_synthase"/>
</dbReference>
<keyword evidence="2 4" id="KW-0808">Transferase</keyword>
<dbReference type="SUPFAM" id="SSF53901">
    <property type="entry name" value="Thiolase-like"/>
    <property type="match status" value="2"/>
</dbReference>
<dbReference type="InterPro" id="IPR014030">
    <property type="entry name" value="Ketoacyl_synth_N"/>
</dbReference>
<dbReference type="InterPro" id="IPR020841">
    <property type="entry name" value="PKS_Beta-ketoAc_synthase_dom"/>
</dbReference>
<evidence type="ECO:0000313" key="6">
    <source>
        <dbReference type="EMBL" id="MFC7309556.1"/>
    </source>
</evidence>
<evidence type="ECO:0000256" key="1">
    <source>
        <dbReference type="ARBA" id="ARBA00008467"/>
    </source>
</evidence>
<dbReference type="Proteomes" id="UP001596523">
    <property type="component" value="Unassembled WGS sequence"/>
</dbReference>
<comment type="similarity">
    <text evidence="1 4">Belongs to the thiolase-like superfamily. Beta-ketoacyl-ACP synthases family.</text>
</comment>
<evidence type="ECO:0000256" key="3">
    <source>
        <dbReference type="ARBA" id="ARBA00023315"/>
    </source>
</evidence>
<keyword evidence="3" id="KW-0012">Acyltransferase</keyword>
<keyword evidence="7" id="KW-1185">Reference proteome</keyword>
<gene>
    <name evidence="6" type="ORF">ACFQVC_35765</name>
</gene>
<dbReference type="EMBL" id="JBHTCF010000022">
    <property type="protein sequence ID" value="MFC7309556.1"/>
    <property type="molecule type" value="Genomic_DNA"/>
</dbReference>
<evidence type="ECO:0000313" key="7">
    <source>
        <dbReference type="Proteomes" id="UP001596523"/>
    </source>
</evidence>
<name>A0ABW2JW98_9ACTN</name>
<dbReference type="CDD" id="cd00834">
    <property type="entry name" value="KAS_I_II"/>
    <property type="match status" value="1"/>
</dbReference>
<evidence type="ECO:0000256" key="2">
    <source>
        <dbReference type="ARBA" id="ARBA00022679"/>
    </source>
</evidence>
<dbReference type="RefSeq" id="WP_381838579.1">
    <property type="nucleotide sequence ID" value="NZ_JBHTCF010000022.1"/>
</dbReference>
<sequence>MHHAMPGRAPRRVVVTGVGAVTPLGSDVPALWRSLLEGRSGARQLEGEEFDGLPVRIGAPAAVEPADLLPRAQARRMNRAAQLAVVAAREAWQDAGFTPAETTEGMLSADRTGISMGTIIGGTPVMVDADRALRAKGPRGVPPLAAPMTVPSQAASQISMDLHITGEARTVTSACASGTEAIGAAIDRIRYGKLDVALAGGSEAVITPALMASFAAMRALSPRNDDPAGASRPFDKNRDGFVLGEGAGLFVLESEEHALARGARIYCEAAGHGLSADAHHIAAPDPTGAGVVRAVRRALDDVGAEPADVAHINAHATATVEGDLAEARALREVFGDVSVPVTALKGHFGHLQGAAGGVEAVAAALTLHHGVIPPTLGCENPDDAIGLDVVTMAPRELAPAGGDLVLSNSFGFGGHNAVLALRRYV</sequence>
<protein>
    <submittedName>
        <fullName evidence="6">Beta-ketoacyl-[acyl-carrier-protein] synthase family protein</fullName>
    </submittedName>
</protein>
<organism evidence="6 7">
    <name type="scientific">Streptomyces monticola</name>
    <dbReference type="NCBI Taxonomy" id="2666263"/>
    <lineage>
        <taxon>Bacteria</taxon>
        <taxon>Bacillati</taxon>
        <taxon>Actinomycetota</taxon>
        <taxon>Actinomycetes</taxon>
        <taxon>Kitasatosporales</taxon>
        <taxon>Streptomycetaceae</taxon>
        <taxon>Streptomyces</taxon>
    </lineage>
</organism>
<proteinExistence type="inferred from homology"/>
<dbReference type="SMART" id="SM00825">
    <property type="entry name" value="PKS_KS"/>
    <property type="match status" value="1"/>
</dbReference>
<dbReference type="InterPro" id="IPR018201">
    <property type="entry name" value="Ketoacyl_synth_AS"/>
</dbReference>
<dbReference type="Pfam" id="PF00109">
    <property type="entry name" value="ketoacyl-synt"/>
    <property type="match status" value="1"/>
</dbReference>
<comment type="caution">
    <text evidence="6">The sequence shown here is derived from an EMBL/GenBank/DDBJ whole genome shotgun (WGS) entry which is preliminary data.</text>
</comment>
<dbReference type="InterPro" id="IPR014031">
    <property type="entry name" value="Ketoacyl_synth_C"/>
</dbReference>
<evidence type="ECO:0000259" key="5">
    <source>
        <dbReference type="PROSITE" id="PS52004"/>
    </source>
</evidence>
<accession>A0ABW2JW98</accession>
<dbReference type="PANTHER" id="PTHR11712">
    <property type="entry name" value="POLYKETIDE SYNTHASE-RELATED"/>
    <property type="match status" value="1"/>
</dbReference>
<dbReference type="InterPro" id="IPR016039">
    <property type="entry name" value="Thiolase-like"/>
</dbReference>
<dbReference type="Pfam" id="PF02801">
    <property type="entry name" value="Ketoacyl-synt_C"/>
    <property type="match status" value="1"/>
</dbReference>
<feature type="domain" description="Ketosynthase family 3 (KS3)" evidence="5">
    <location>
        <begin position="10"/>
        <end position="423"/>
    </location>
</feature>
<reference evidence="7" key="1">
    <citation type="journal article" date="2019" name="Int. J. Syst. Evol. Microbiol.">
        <title>The Global Catalogue of Microorganisms (GCM) 10K type strain sequencing project: providing services to taxonomists for standard genome sequencing and annotation.</title>
        <authorList>
            <consortium name="The Broad Institute Genomics Platform"/>
            <consortium name="The Broad Institute Genome Sequencing Center for Infectious Disease"/>
            <person name="Wu L."/>
            <person name="Ma J."/>
        </authorList>
    </citation>
    <scope>NUCLEOTIDE SEQUENCE [LARGE SCALE GENOMIC DNA]</scope>
    <source>
        <strain evidence="7">SYNS20</strain>
    </source>
</reference>
<evidence type="ECO:0000256" key="4">
    <source>
        <dbReference type="RuleBase" id="RU003694"/>
    </source>
</evidence>
<dbReference type="PANTHER" id="PTHR11712:SF336">
    <property type="entry name" value="3-OXOACYL-[ACYL-CARRIER-PROTEIN] SYNTHASE, MITOCHONDRIAL"/>
    <property type="match status" value="1"/>
</dbReference>